<sequence>MSSQLKGKHIVVIGAGVIGLQTAITLLEAGAAVTIIAKHVPGDKAKDYTSPWAGAQWRTHATAEDKEIQEWDIESYNIWLDMVEKEKSQASFATKSGVEKFHSIFYWTGPDTEIPSGPHSAWWAPHMRNFRELPTSELPPGAHAGATYDAVTIDTGVYLPYLLSRARSLGATLIEAALPMTTTTTTNDSAVSGSNLPHALATATRLLAAYHHSPTSPLPTTISAFVNATGIAARSLVPDPSVFPIRGQTVLVRGLPRALTTVWRPDGTLSYVIPRATSGTTVLGGTKEAGDWRAEEDAATTRGILERCKALAPELLTAKEGGFEVLAVNVGFRPGRIDGPRVEVEEVKVAGGGGEVVVPCCHEYGHAGAGYQNSFGSARKVVRLLEQYFDGEEERKGGGKARL</sequence>
<evidence type="ECO:0000256" key="3">
    <source>
        <dbReference type="ARBA" id="ARBA00022630"/>
    </source>
</evidence>
<feature type="binding site" evidence="6">
    <location>
        <position position="368"/>
    </location>
    <ligand>
        <name>D-dopa</name>
        <dbReference type="ChEBI" id="CHEBI:149689"/>
    </ligand>
</feature>
<gene>
    <name evidence="8" type="ORF">BK809_0004866</name>
</gene>
<dbReference type="InterPro" id="IPR023209">
    <property type="entry name" value="DAO"/>
</dbReference>
<accession>A0A1S8B7J3</accession>
<dbReference type="Gene3D" id="3.40.50.720">
    <property type="entry name" value="NAD(P)-binding Rossmann-like Domain"/>
    <property type="match status" value="1"/>
</dbReference>
<feature type="binding site" evidence="6">
    <location>
        <position position="333"/>
    </location>
    <ligand>
        <name>D-dopa</name>
        <dbReference type="ChEBI" id="CHEBI:149689"/>
    </ligand>
</feature>
<dbReference type="EMBL" id="MSZU01000111">
    <property type="protein sequence ID" value="OMP83485.1"/>
    <property type="molecule type" value="Genomic_DNA"/>
</dbReference>
<organism evidence="8 9">
    <name type="scientific">Diplodia seriata</name>
    <dbReference type="NCBI Taxonomy" id="420778"/>
    <lineage>
        <taxon>Eukaryota</taxon>
        <taxon>Fungi</taxon>
        <taxon>Dikarya</taxon>
        <taxon>Ascomycota</taxon>
        <taxon>Pezizomycotina</taxon>
        <taxon>Dothideomycetes</taxon>
        <taxon>Dothideomycetes incertae sedis</taxon>
        <taxon>Botryosphaeriales</taxon>
        <taxon>Botryosphaeriaceae</taxon>
        <taxon>Diplodia</taxon>
    </lineage>
</organism>
<dbReference type="OrthoDB" id="2015447at2759"/>
<comment type="caution">
    <text evidence="8">The sequence shown here is derived from an EMBL/GenBank/DDBJ whole genome shotgun (WGS) entry which is preliminary data.</text>
</comment>
<feature type="binding site" evidence="6">
    <location>
        <position position="271"/>
    </location>
    <ligand>
        <name>D-dopa</name>
        <dbReference type="ChEBI" id="CHEBI:149689"/>
    </ligand>
</feature>
<keyword evidence="4 6" id="KW-0274">FAD</keyword>
<dbReference type="GO" id="GO:0071949">
    <property type="term" value="F:FAD binding"/>
    <property type="evidence" value="ECO:0007669"/>
    <property type="project" value="InterPro"/>
</dbReference>
<dbReference type="STRING" id="420778.A0A1S8B7J3"/>
<comment type="similarity">
    <text evidence="2">Belongs to the DAMOX/DASOX family.</text>
</comment>
<dbReference type="PIRSF" id="PIRSF000189">
    <property type="entry name" value="D-aa_oxidase"/>
    <property type="match status" value="1"/>
</dbReference>
<comment type="cofactor">
    <cofactor evidence="1 6">
        <name>FAD</name>
        <dbReference type="ChEBI" id="CHEBI:57692"/>
    </cofactor>
</comment>
<dbReference type="SUPFAM" id="SSF54373">
    <property type="entry name" value="FAD-linked reductases, C-terminal domain"/>
    <property type="match status" value="1"/>
</dbReference>
<keyword evidence="5" id="KW-0560">Oxidoreductase</keyword>
<feature type="domain" description="FAD dependent oxidoreductase" evidence="7">
    <location>
        <begin position="10"/>
        <end position="383"/>
    </location>
</feature>
<evidence type="ECO:0000259" key="7">
    <source>
        <dbReference type="Pfam" id="PF01266"/>
    </source>
</evidence>
<dbReference type="PANTHER" id="PTHR11530">
    <property type="entry name" value="D-AMINO ACID OXIDASE"/>
    <property type="match status" value="1"/>
</dbReference>
<dbReference type="Proteomes" id="UP000190776">
    <property type="component" value="Unassembled WGS sequence"/>
</dbReference>
<dbReference type="Gene3D" id="3.30.9.10">
    <property type="entry name" value="D-Amino Acid Oxidase, subunit A, domain 2"/>
    <property type="match status" value="1"/>
</dbReference>
<keyword evidence="3" id="KW-0285">Flavoprotein</keyword>
<evidence type="ECO:0000256" key="4">
    <source>
        <dbReference type="ARBA" id="ARBA00022827"/>
    </source>
</evidence>
<dbReference type="SUPFAM" id="SSF51971">
    <property type="entry name" value="Nucleotide-binding domain"/>
    <property type="match status" value="1"/>
</dbReference>
<feature type="binding site" evidence="6">
    <location>
        <begin position="49"/>
        <end position="50"/>
    </location>
    <ligand>
        <name>FAD</name>
        <dbReference type="ChEBI" id="CHEBI:57692"/>
    </ligand>
</feature>
<dbReference type="GO" id="GO:0003884">
    <property type="term" value="F:D-amino-acid oxidase activity"/>
    <property type="evidence" value="ECO:0007669"/>
    <property type="project" value="InterPro"/>
</dbReference>
<dbReference type="PANTHER" id="PTHR11530:SF11">
    <property type="entry name" value="D-ASPARTATE OXIDASE"/>
    <property type="match status" value="1"/>
</dbReference>
<feature type="binding site" evidence="6">
    <location>
        <position position="229"/>
    </location>
    <ligand>
        <name>FAD</name>
        <dbReference type="ChEBI" id="CHEBI:57692"/>
    </ligand>
</feature>
<evidence type="ECO:0000313" key="8">
    <source>
        <dbReference type="EMBL" id="OMP83485.1"/>
    </source>
</evidence>
<evidence type="ECO:0000256" key="2">
    <source>
        <dbReference type="ARBA" id="ARBA00006730"/>
    </source>
</evidence>
<protein>
    <submittedName>
        <fullName evidence="8">D-amino-acid oxidase</fullName>
    </submittedName>
</protein>
<evidence type="ECO:0000256" key="6">
    <source>
        <dbReference type="PIRSR" id="PIRSR000189-1"/>
    </source>
</evidence>
<evidence type="ECO:0000256" key="1">
    <source>
        <dbReference type="ARBA" id="ARBA00001974"/>
    </source>
</evidence>
<dbReference type="GO" id="GO:0019478">
    <property type="term" value="P:D-amino acid catabolic process"/>
    <property type="evidence" value="ECO:0007669"/>
    <property type="project" value="TreeGrafter"/>
</dbReference>
<dbReference type="GO" id="GO:0005737">
    <property type="term" value="C:cytoplasm"/>
    <property type="evidence" value="ECO:0007669"/>
    <property type="project" value="TreeGrafter"/>
</dbReference>
<name>A0A1S8B7J3_9PEZI</name>
<dbReference type="Pfam" id="PF01266">
    <property type="entry name" value="DAO"/>
    <property type="match status" value="1"/>
</dbReference>
<evidence type="ECO:0000313" key="9">
    <source>
        <dbReference type="Proteomes" id="UP000190776"/>
    </source>
</evidence>
<dbReference type="InterPro" id="IPR006076">
    <property type="entry name" value="FAD-dep_OxRdtase"/>
</dbReference>
<dbReference type="AlphaFoldDB" id="A0A1S8B7J3"/>
<reference evidence="8 9" key="1">
    <citation type="submission" date="2017-01" db="EMBL/GenBank/DDBJ databases">
        <title>Draft genome sequence of Diplodia seriata F98.1, a fungal species involved in grapevine trunk diseases.</title>
        <authorList>
            <person name="Robert-Siegwald G."/>
            <person name="Vallet J."/>
            <person name="Abou-Mansour E."/>
            <person name="Xu J."/>
            <person name="Rey P."/>
            <person name="Bertsch C."/>
            <person name="Rego C."/>
            <person name="Larignon P."/>
            <person name="Fontaine F."/>
            <person name="Lebrun M.-H."/>
        </authorList>
    </citation>
    <scope>NUCLEOTIDE SEQUENCE [LARGE SCALE GENOMIC DNA]</scope>
    <source>
        <strain evidence="8 9">F98.1</strain>
    </source>
</reference>
<evidence type="ECO:0000256" key="5">
    <source>
        <dbReference type="ARBA" id="ARBA00023002"/>
    </source>
</evidence>
<proteinExistence type="inferred from homology"/>